<comment type="similarity">
    <text evidence="1 2">Belongs to the UPF0251 family.</text>
</comment>
<dbReference type="EMBL" id="DTHG01000064">
    <property type="protein sequence ID" value="HGW91884.1"/>
    <property type="molecule type" value="Genomic_DNA"/>
</dbReference>
<dbReference type="HAMAP" id="MF_00674">
    <property type="entry name" value="UPF0251"/>
    <property type="match status" value="1"/>
</dbReference>
<proteinExistence type="inferred from homology"/>
<reference evidence="3" key="1">
    <citation type="journal article" date="2020" name="mSystems">
        <title>Genome- and Community-Level Interaction Insights into Carbon Utilization and Element Cycling Functions of Hydrothermarchaeota in Hydrothermal Sediment.</title>
        <authorList>
            <person name="Zhou Z."/>
            <person name="Liu Y."/>
            <person name="Xu W."/>
            <person name="Pan J."/>
            <person name="Luo Z.H."/>
            <person name="Li M."/>
        </authorList>
    </citation>
    <scope>NUCLEOTIDE SEQUENCE [LARGE SCALE GENOMIC DNA]</scope>
    <source>
        <strain evidence="3">SpSt-780</strain>
    </source>
</reference>
<accession>A0A7C4YA10</accession>
<gene>
    <name evidence="3" type="ORF">ENV67_05010</name>
</gene>
<evidence type="ECO:0000256" key="1">
    <source>
        <dbReference type="ARBA" id="ARBA00009350"/>
    </source>
</evidence>
<evidence type="ECO:0000313" key="3">
    <source>
        <dbReference type="EMBL" id="HGW91884.1"/>
    </source>
</evidence>
<protein>
    <recommendedName>
        <fullName evidence="2">UPF0251 protein ENV67_05010</fullName>
    </recommendedName>
</protein>
<dbReference type="InterPro" id="IPR002852">
    <property type="entry name" value="UPF0251"/>
</dbReference>
<dbReference type="AlphaFoldDB" id="A0A7C4YA10"/>
<dbReference type="PANTHER" id="PTHR37478:SF2">
    <property type="entry name" value="UPF0251 PROTEIN TK0562"/>
    <property type="match status" value="1"/>
</dbReference>
<dbReference type="InterPro" id="IPR013324">
    <property type="entry name" value="RNA_pol_sigma_r3/r4-like"/>
</dbReference>
<dbReference type="PANTHER" id="PTHR37478">
    <property type="match status" value="1"/>
</dbReference>
<dbReference type="SUPFAM" id="SSF88659">
    <property type="entry name" value="Sigma3 and sigma4 domains of RNA polymerase sigma factors"/>
    <property type="match status" value="1"/>
</dbReference>
<organism evidence="3">
    <name type="scientific">candidate division WOR-3 bacterium</name>
    <dbReference type="NCBI Taxonomy" id="2052148"/>
    <lineage>
        <taxon>Bacteria</taxon>
        <taxon>Bacteria division WOR-3</taxon>
    </lineage>
</organism>
<name>A0A7C4YA10_UNCW3</name>
<dbReference type="Pfam" id="PF02001">
    <property type="entry name" value="DUF134"/>
    <property type="match status" value="1"/>
</dbReference>
<sequence>MPRPSKCRRIFIKPHCRHFSPENPKGEIVFLTLDELEAIRLADMEGLYQEDAAKFMNISRQTFGNILSSAHKKIAESLIGGKIIKIEGGNVNIEKEGTFTRVRRKHICLKGGFMNQRRMGQEGYCVCPKCGFRKEHQAGLPCREERCPHCNIPMVREGSYHHQLIEKNKGKKGGKDV</sequence>
<comment type="caution">
    <text evidence="3">The sequence shown here is derived from an EMBL/GenBank/DDBJ whole genome shotgun (WGS) entry which is preliminary data.</text>
</comment>
<evidence type="ECO:0000256" key="2">
    <source>
        <dbReference type="HAMAP-Rule" id="MF_00674"/>
    </source>
</evidence>